<accession>A0A418WC04</accession>
<keyword evidence="4" id="KW-1185">Reference proteome</keyword>
<dbReference type="Gene3D" id="3.10.129.10">
    <property type="entry name" value="Hotdog Thioesterase"/>
    <property type="match status" value="2"/>
</dbReference>
<dbReference type="InterPro" id="IPR002539">
    <property type="entry name" value="MaoC-like_dom"/>
</dbReference>
<evidence type="ECO:0000313" key="3">
    <source>
        <dbReference type="EMBL" id="RJF87539.1"/>
    </source>
</evidence>
<dbReference type="GO" id="GO:0004300">
    <property type="term" value="F:enoyl-CoA hydratase activity"/>
    <property type="evidence" value="ECO:0007669"/>
    <property type="project" value="TreeGrafter"/>
</dbReference>
<feature type="domain" description="Peroxisomal multifunctional enzyme type 2-like N-terminal" evidence="2">
    <location>
        <begin position="19"/>
        <end position="146"/>
    </location>
</feature>
<dbReference type="GO" id="GO:0044594">
    <property type="term" value="F:17-beta-hydroxysteroid dehydrogenase (NAD+) activity"/>
    <property type="evidence" value="ECO:0007669"/>
    <property type="project" value="TreeGrafter"/>
</dbReference>
<dbReference type="GO" id="GO:0003857">
    <property type="term" value="F:(3S)-3-hydroxyacyl-CoA dehydrogenase (NAD+) activity"/>
    <property type="evidence" value="ECO:0007669"/>
    <property type="project" value="TreeGrafter"/>
</dbReference>
<comment type="caution">
    <text evidence="3">The sequence shown here is derived from an EMBL/GenBank/DDBJ whole genome shotgun (WGS) entry which is preliminary data.</text>
</comment>
<sequence>MAIVYDKLLNWSFPDLEHRYTAKDTILYALGLGCGIDPLDRGDLAYVYEAGLKVLPSMAVVLGYPGFWLKDPATGADWVKVLHGEQSIRIHVPLAPSGTVIGRSKVDAIVDKGPGRGALLYSSRRIIDKASGTLLATVSQTTFLRGDGGFGGPSGPVKEPFAVPDDRAPDLVAARRTAANTALIYRLSGDFNPLHADPDVAAKAGFKAPILHGLASLGVATRALVDAVAGNDPTRLKALDLRFTAPVYPGETIATEIWRTDEAAVFAFRGRVVERDLICLGNGRVEIAQA</sequence>
<dbReference type="CDD" id="cd03448">
    <property type="entry name" value="HDE_HSD"/>
    <property type="match status" value="1"/>
</dbReference>
<dbReference type="OrthoDB" id="5522043at2"/>
<dbReference type="PANTHER" id="PTHR13078">
    <property type="entry name" value="PEROXISOMAL MULTIFUNCTIONAL ENZYME TYPE 2-RELATED"/>
    <property type="match status" value="1"/>
</dbReference>
<dbReference type="AlphaFoldDB" id="A0A418WC04"/>
<proteinExistence type="predicted"/>
<dbReference type="GO" id="GO:0006635">
    <property type="term" value="P:fatty acid beta-oxidation"/>
    <property type="evidence" value="ECO:0007669"/>
    <property type="project" value="TreeGrafter"/>
</dbReference>
<gene>
    <name evidence="3" type="ORF">D3874_11340</name>
</gene>
<dbReference type="EMBL" id="QYUK01000011">
    <property type="protein sequence ID" value="RJF87539.1"/>
    <property type="molecule type" value="Genomic_DNA"/>
</dbReference>
<dbReference type="Proteomes" id="UP000284605">
    <property type="component" value="Unassembled WGS sequence"/>
</dbReference>
<evidence type="ECO:0000259" key="1">
    <source>
        <dbReference type="Pfam" id="PF01575"/>
    </source>
</evidence>
<dbReference type="InterPro" id="IPR054357">
    <property type="entry name" value="MFE-2_N"/>
</dbReference>
<dbReference type="InterPro" id="IPR029069">
    <property type="entry name" value="HotDog_dom_sf"/>
</dbReference>
<organism evidence="3 4">
    <name type="scientific">Oleomonas cavernae</name>
    <dbReference type="NCBI Taxonomy" id="2320859"/>
    <lineage>
        <taxon>Bacteria</taxon>
        <taxon>Pseudomonadati</taxon>
        <taxon>Pseudomonadota</taxon>
        <taxon>Alphaproteobacteria</taxon>
        <taxon>Acetobacterales</taxon>
        <taxon>Acetobacteraceae</taxon>
        <taxon>Oleomonas</taxon>
    </lineage>
</organism>
<name>A0A418WC04_9PROT</name>
<protein>
    <submittedName>
        <fullName evidence="3">3-alpha,7-alpha, 12-alpha-trihydroxy-5-beta-cholest-24-enoyl-CoA hydratase</fullName>
    </submittedName>
</protein>
<dbReference type="RefSeq" id="WP_119778178.1">
    <property type="nucleotide sequence ID" value="NZ_QYUK01000011.1"/>
</dbReference>
<dbReference type="Pfam" id="PF01575">
    <property type="entry name" value="MaoC_dehydratas"/>
    <property type="match status" value="1"/>
</dbReference>
<feature type="domain" description="MaoC-like" evidence="1">
    <location>
        <begin position="166"/>
        <end position="266"/>
    </location>
</feature>
<dbReference type="SUPFAM" id="SSF54637">
    <property type="entry name" value="Thioesterase/thiol ester dehydrase-isomerase"/>
    <property type="match status" value="2"/>
</dbReference>
<dbReference type="Pfam" id="PF22622">
    <property type="entry name" value="MFE-2_hydrat-2_N"/>
    <property type="match status" value="1"/>
</dbReference>
<dbReference type="PANTHER" id="PTHR13078:SF56">
    <property type="entry name" value="PEROXISOMAL MULTIFUNCTIONAL ENZYME TYPE 2"/>
    <property type="match status" value="1"/>
</dbReference>
<reference evidence="3 4" key="1">
    <citation type="submission" date="2018-09" db="EMBL/GenBank/DDBJ databases">
        <authorList>
            <person name="Zhu H."/>
        </authorList>
    </citation>
    <scope>NUCLEOTIDE SEQUENCE [LARGE SCALE GENOMIC DNA]</scope>
    <source>
        <strain evidence="3 4">K1W22B-8</strain>
    </source>
</reference>
<evidence type="ECO:0000313" key="4">
    <source>
        <dbReference type="Proteomes" id="UP000284605"/>
    </source>
</evidence>
<evidence type="ECO:0000259" key="2">
    <source>
        <dbReference type="Pfam" id="PF22622"/>
    </source>
</evidence>